<dbReference type="GO" id="GO:0005737">
    <property type="term" value="C:cytoplasm"/>
    <property type="evidence" value="ECO:0007669"/>
    <property type="project" value="TreeGrafter"/>
</dbReference>
<dbReference type="EMBL" id="JAKOGI010002085">
    <property type="protein sequence ID" value="KAJ8422989.1"/>
    <property type="molecule type" value="Genomic_DNA"/>
</dbReference>
<name>A0A9Q1JHJ6_9CARY</name>
<evidence type="ECO:0000256" key="4">
    <source>
        <dbReference type="PIRSR" id="PIRSR036492-1"/>
    </source>
</evidence>
<evidence type="ECO:0000259" key="5">
    <source>
        <dbReference type="Pfam" id="PF00171"/>
    </source>
</evidence>
<proteinExistence type="inferred from homology"/>
<evidence type="ECO:0000256" key="2">
    <source>
        <dbReference type="ARBA" id="ARBA00023002"/>
    </source>
</evidence>
<feature type="domain" description="Aldehyde dehydrogenase" evidence="5">
    <location>
        <begin position="204"/>
        <end position="356"/>
    </location>
</feature>
<feature type="active site" evidence="4">
    <location>
        <position position="65"/>
    </location>
</feature>
<evidence type="ECO:0000256" key="1">
    <source>
        <dbReference type="ARBA" id="ARBA00009986"/>
    </source>
</evidence>
<dbReference type="InterPro" id="IPR012394">
    <property type="entry name" value="Aldehyde_DH_NAD(P)"/>
</dbReference>
<feature type="active site" evidence="4">
    <location>
        <position position="131"/>
    </location>
</feature>
<sequence length="411" mass="46203">MMGFELNFNLPLGMWVIDAPVMQGCFLVLSFDLPFQWFPFRTGSSHVGRIVMTAAAKHLTPVTLELGGKCPAIVDSLPAGSWRREVIHGCTVDVTLLLILTFSFFCPLNGEKVVSKRMIAGKFGTCSGQACIAVDYILVQKELAPTLVWFFFFLLQVNQLRCDVNSTLYFFLGSIESISFPSTFFWAQVELLRGTIKNMLGENPKEVVSRIINKYHFKRLMALLDEPGVRDTIVYGGSTDEDKLYIEPTILLDPPIDSAIMKDEIFGPLLPIITLENIEDSIEFVNSRPKPLTIYCFTTGDKLMQRLAAETSSGALVANDTIVQYLADMIPFGGVGESGFGRYHGKFSFDTFSHEKPVARRPISLDFWFRYPPWNDLKLALFRASYVLKYFEVFLLALGLKKPPPFLSKSS</sequence>
<evidence type="ECO:0000256" key="3">
    <source>
        <dbReference type="PIRNR" id="PIRNR036492"/>
    </source>
</evidence>
<dbReference type="InterPro" id="IPR016162">
    <property type="entry name" value="Ald_DH_N"/>
</dbReference>
<dbReference type="Pfam" id="PF00171">
    <property type="entry name" value="Aldedh"/>
    <property type="match status" value="2"/>
</dbReference>
<dbReference type="PANTHER" id="PTHR43570">
    <property type="entry name" value="ALDEHYDE DEHYDROGENASE"/>
    <property type="match status" value="1"/>
</dbReference>
<gene>
    <name evidence="6" type="ORF">Cgig2_006411</name>
</gene>
<accession>A0A9Q1JHJ6</accession>
<dbReference type="GO" id="GO:0004029">
    <property type="term" value="F:aldehyde dehydrogenase (NAD+) activity"/>
    <property type="evidence" value="ECO:0007669"/>
    <property type="project" value="TreeGrafter"/>
</dbReference>
<reference evidence="6" key="1">
    <citation type="submission" date="2022-04" db="EMBL/GenBank/DDBJ databases">
        <title>Carnegiea gigantea Genome sequencing and assembly v2.</title>
        <authorList>
            <person name="Copetti D."/>
            <person name="Sanderson M.J."/>
            <person name="Burquez A."/>
            <person name="Wojciechowski M.F."/>
        </authorList>
    </citation>
    <scope>NUCLEOTIDE SEQUENCE</scope>
    <source>
        <strain evidence="6">SGP5-SGP5p</strain>
        <tissue evidence="6">Aerial part</tissue>
    </source>
</reference>
<feature type="domain" description="Aldehyde dehydrogenase" evidence="5">
    <location>
        <begin position="42"/>
        <end position="75"/>
    </location>
</feature>
<evidence type="ECO:0000313" key="7">
    <source>
        <dbReference type="Proteomes" id="UP001153076"/>
    </source>
</evidence>
<comment type="similarity">
    <text evidence="1 3">Belongs to the aldehyde dehydrogenase family.</text>
</comment>
<dbReference type="Gene3D" id="3.40.309.10">
    <property type="entry name" value="Aldehyde Dehydrogenase, Chain A, domain 2"/>
    <property type="match status" value="1"/>
</dbReference>
<dbReference type="InterPro" id="IPR016163">
    <property type="entry name" value="Ald_DH_C"/>
</dbReference>
<dbReference type="SUPFAM" id="SSF53720">
    <property type="entry name" value="ALDH-like"/>
    <property type="match status" value="2"/>
</dbReference>
<dbReference type="OrthoDB" id="440325at2759"/>
<comment type="caution">
    <text evidence="6">The sequence shown here is derived from an EMBL/GenBank/DDBJ whole genome shotgun (WGS) entry which is preliminary data.</text>
</comment>
<keyword evidence="7" id="KW-1185">Reference proteome</keyword>
<dbReference type="PANTHER" id="PTHR43570:SF30">
    <property type="entry name" value="ALDEHYDE DEHYDROGENASE"/>
    <property type="match status" value="1"/>
</dbReference>
<keyword evidence="2 3" id="KW-0560">Oxidoreductase</keyword>
<dbReference type="AlphaFoldDB" id="A0A9Q1JHJ6"/>
<dbReference type="GO" id="GO:0006081">
    <property type="term" value="P:aldehyde metabolic process"/>
    <property type="evidence" value="ECO:0007669"/>
    <property type="project" value="InterPro"/>
</dbReference>
<dbReference type="InterPro" id="IPR016161">
    <property type="entry name" value="Ald_DH/histidinol_DH"/>
</dbReference>
<organism evidence="6 7">
    <name type="scientific">Carnegiea gigantea</name>
    <dbReference type="NCBI Taxonomy" id="171969"/>
    <lineage>
        <taxon>Eukaryota</taxon>
        <taxon>Viridiplantae</taxon>
        <taxon>Streptophyta</taxon>
        <taxon>Embryophyta</taxon>
        <taxon>Tracheophyta</taxon>
        <taxon>Spermatophyta</taxon>
        <taxon>Magnoliopsida</taxon>
        <taxon>eudicotyledons</taxon>
        <taxon>Gunneridae</taxon>
        <taxon>Pentapetalae</taxon>
        <taxon>Caryophyllales</taxon>
        <taxon>Cactineae</taxon>
        <taxon>Cactaceae</taxon>
        <taxon>Cactoideae</taxon>
        <taxon>Echinocereeae</taxon>
        <taxon>Carnegiea</taxon>
    </lineage>
</organism>
<dbReference type="InterPro" id="IPR015590">
    <property type="entry name" value="Aldehyde_DH_dom"/>
</dbReference>
<dbReference type="Proteomes" id="UP001153076">
    <property type="component" value="Unassembled WGS sequence"/>
</dbReference>
<dbReference type="PIRSF" id="PIRSF036492">
    <property type="entry name" value="ALDH"/>
    <property type="match status" value="1"/>
</dbReference>
<evidence type="ECO:0000313" key="6">
    <source>
        <dbReference type="EMBL" id="KAJ8422989.1"/>
    </source>
</evidence>
<dbReference type="Gene3D" id="3.40.605.10">
    <property type="entry name" value="Aldehyde Dehydrogenase, Chain A, domain 1"/>
    <property type="match status" value="2"/>
</dbReference>
<protein>
    <recommendedName>
        <fullName evidence="3">Aldehyde dehydrogenase</fullName>
    </recommendedName>
</protein>